<dbReference type="InterPro" id="IPR032198">
    <property type="entry name" value="E2F_CC-MB"/>
</dbReference>
<dbReference type="InterPro" id="IPR015633">
    <property type="entry name" value="E2F"/>
</dbReference>
<evidence type="ECO:0000259" key="6">
    <source>
        <dbReference type="Pfam" id="PF16421"/>
    </source>
</evidence>
<dbReference type="PANTHER" id="PTHR12081">
    <property type="entry name" value="TRANSCRIPTION FACTOR E2F"/>
    <property type="match status" value="1"/>
</dbReference>
<keyword evidence="3" id="KW-0238">DNA-binding</keyword>
<dbReference type="GO" id="GO:0000978">
    <property type="term" value="F:RNA polymerase II cis-regulatory region sequence-specific DNA binding"/>
    <property type="evidence" value="ECO:0007669"/>
    <property type="project" value="InterPro"/>
</dbReference>
<dbReference type="GO" id="GO:0000981">
    <property type="term" value="F:DNA-binding transcription factor activity, RNA polymerase II-specific"/>
    <property type="evidence" value="ECO:0007669"/>
    <property type="project" value="TreeGrafter"/>
</dbReference>
<reference evidence="7" key="1">
    <citation type="submission" date="2019-09" db="EMBL/GenBank/DDBJ databases">
        <title>Draft genome information of white flower Hibiscus syriacus.</title>
        <authorList>
            <person name="Kim Y.-M."/>
        </authorList>
    </citation>
    <scope>NUCLEOTIDE SEQUENCE [LARGE SCALE GENOMIC DNA]</scope>
    <source>
        <strain evidence="7">YM2019G1</strain>
    </source>
</reference>
<dbReference type="Proteomes" id="UP000436088">
    <property type="component" value="Unassembled WGS sequence"/>
</dbReference>
<dbReference type="Gene3D" id="6.10.250.540">
    <property type="match status" value="1"/>
</dbReference>
<dbReference type="GO" id="GO:0090575">
    <property type="term" value="C:RNA polymerase II transcription regulator complex"/>
    <property type="evidence" value="ECO:0007669"/>
    <property type="project" value="TreeGrafter"/>
</dbReference>
<keyword evidence="7" id="KW-0648">Protein biosynthesis</keyword>
<comment type="similarity">
    <text evidence="1">Belongs to the E2F/DP family.</text>
</comment>
<accession>A0A6A2W8U0</accession>
<evidence type="ECO:0000256" key="5">
    <source>
        <dbReference type="SAM" id="MobiDB-lite"/>
    </source>
</evidence>
<evidence type="ECO:0000256" key="2">
    <source>
        <dbReference type="ARBA" id="ARBA00023015"/>
    </source>
</evidence>
<dbReference type="Pfam" id="PF16421">
    <property type="entry name" value="E2F_CC-MB"/>
    <property type="match status" value="1"/>
</dbReference>
<evidence type="ECO:0000256" key="3">
    <source>
        <dbReference type="ARBA" id="ARBA00023125"/>
    </source>
</evidence>
<comment type="caution">
    <text evidence="7">The sequence shown here is derived from an EMBL/GenBank/DDBJ whole genome shotgun (WGS) entry which is preliminary data.</text>
</comment>
<feature type="domain" description="E2F transcription factor CC-MB" evidence="6">
    <location>
        <begin position="145"/>
        <end position="234"/>
    </location>
</feature>
<keyword evidence="4" id="KW-0804">Transcription</keyword>
<proteinExistence type="inferred from homology"/>
<dbReference type="EMBL" id="VEPZ02001788">
    <property type="protein sequence ID" value="KAE8654042.1"/>
    <property type="molecule type" value="Genomic_DNA"/>
</dbReference>
<dbReference type="SUPFAM" id="SSF144074">
    <property type="entry name" value="E2F-DP heterodimerization region"/>
    <property type="match status" value="1"/>
</dbReference>
<protein>
    <submittedName>
        <fullName evidence="7">Eukaryotic initiation factor 3 gamma subunit family protein</fullName>
    </submittedName>
</protein>
<feature type="region of interest" description="Disordered" evidence="5">
    <location>
        <begin position="70"/>
        <end position="99"/>
    </location>
</feature>
<evidence type="ECO:0000313" key="7">
    <source>
        <dbReference type="EMBL" id="KAE8654042.1"/>
    </source>
</evidence>
<name>A0A6A2W8U0_HIBSY</name>
<dbReference type="InterPro" id="IPR037241">
    <property type="entry name" value="E2F-DP_heterodim"/>
</dbReference>
<dbReference type="GO" id="GO:0003743">
    <property type="term" value="F:translation initiation factor activity"/>
    <property type="evidence" value="ECO:0007669"/>
    <property type="project" value="UniProtKB-KW"/>
</dbReference>
<organism evidence="7 8">
    <name type="scientific">Hibiscus syriacus</name>
    <name type="common">Rose of Sharon</name>
    <dbReference type="NCBI Taxonomy" id="106335"/>
    <lineage>
        <taxon>Eukaryota</taxon>
        <taxon>Viridiplantae</taxon>
        <taxon>Streptophyta</taxon>
        <taxon>Embryophyta</taxon>
        <taxon>Tracheophyta</taxon>
        <taxon>Spermatophyta</taxon>
        <taxon>Magnoliopsida</taxon>
        <taxon>eudicotyledons</taxon>
        <taxon>Gunneridae</taxon>
        <taxon>Pentapetalae</taxon>
        <taxon>rosids</taxon>
        <taxon>malvids</taxon>
        <taxon>Malvales</taxon>
        <taxon>Malvaceae</taxon>
        <taxon>Malvoideae</taxon>
        <taxon>Hibiscus</taxon>
    </lineage>
</organism>
<sequence length="285" mass="32498">MVKSSEDPSSASQFQFRLLHSHSQSFTTESNENQSSRCHMAKKCFQLIREAASSLSSFDHINTRLDLSHSTSATPSLKHMAERENGEAQTSGRADVPEHDKDLPYPLLESQHHEGVKLIAKQRGRRMPVRSSEVKFWQGWHPDLNRTAEVLEAEIQSLYAEEHRLDDYIRYLFLTEEDIMSLPCFQNQTVFAIKAPQYSYIEVPDTDEDKCFSQKQYKMIIRSHNGPIDLYLLSKCGQVEDITAKQAGSMGTLSWRLMMITGSDRILMLASPSCGMHKIADDDVH</sequence>
<gene>
    <name evidence="7" type="ORF">F3Y22_tig00117056pilonHSYRG00736</name>
</gene>
<evidence type="ECO:0000313" key="8">
    <source>
        <dbReference type="Proteomes" id="UP000436088"/>
    </source>
</evidence>
<dbReference type="PANTHER" id="PTHR12081:SF51">
    <property type="entry name" value="TRANSCRIPTION FACTOR E2FC"/>
    <property type="match status" value="1"/>
</dbReference>
<keyword evidence="8" id="KW-1185">Reference proteome</keyword>
<evidence type="ECO:0000256" key="1">
    <source>
        <dbReference type="ARBA" id="ARBA00010940"/>
    </source>
</evidence>
<dbReference type="GO" id="GO:0046983">
    <property type="term" value="F:protein dimerization activity"/>
    <property type="evidence" value="ECO:0007669"/>
    <property type="project" value="InterPro"/>
</dbReference>
<dbReference type="CDD" id="cd14660">
    <property type="entry name" value="E2F_DD"/>
    <property type="match status" value="1"/>
</dbReference>
<keyword evidence="2" id="KW-0805">Transcription regulation</keyword>
<dbReference type="AlphaFoldDB" id="A0A6A2W8U0"/>
<evidence type="ECO:0000256" key="4">
    <source>
        <dbReference type="ARBA" id="ARBA00023163"/>
    </source>
</evidence>
<keyword evidence="7" id="KW-0396">Initiation factor</keyword>